<evidence type="ECO:0000313" key="2">
    <source>
        <dbReference type="EMBL" id="SVC17261.1"/>
    </source>
</evidence>
<feature type="domain" description="TonB C-terminal" evidence="1">
    <location>
        <begin position="1"/>
        <end position="49"/>
    </location>
</feature>
<dbReference type="SUPFAM" id="SSF74653">
    <property type="entry name" value="TolA/TonB C-terminal domain"/>
    <property type="match status" value="1"/>
</dbReference>
<organism evidence="2">
    <name type="scientific">marine metagenome</name>
    <dbReference type="NCBI Taxonomy" id="408172"/>
    <lineage>
        <taxon>unclassified sequences</taxon>
        <taxon>metagenomes</taxon>
        <taxon>ecological metagenomes</taxon>
    </lineage>
</organism>
<sequence>AIELGKVTGPEVFHQAAKQAARQWESSPVQLNDEPVRVRVALPFRFSLE</sequence>
<dbReference type="InterPro" id="IPR037682">
    <property type="entry name" value="TonB_C"/>
</dbReference>
<reference evidence="2" key="1">
    <citation type="submission" date="2018-05" db="EMBL/GenBank/DDBJ databases">
        <authorList>
            <person name="Lanie J.A."/>
            <person name="Ng W.-L."/>
            <person name="Kazmierczak K.M."/>
            <person name="Andrzejewski T.M."/>
            <person name="Davidsen T.M."/>
            <person name="Wayne K.J."/>
            <person name="Tettelin H."/>
            <person name="Glass J.I."/>
            <person name="Rusch D."/>
            <person name="Podicherti R."/>
            <person name="Tsui H.-C.T."/>
            <person name="Winkler M.E."/>
        </authorList>
    </citation>
    <scope>NUCLEOTIDE SEQUENCE</scope>
</reference>
<dbReference type="Gene3D" id="3.30.1150.10">
    <property type="match status" value="1"/>
</dbReference>
<evidence type="ECO:0000259" key="1">
    <source>
        <dbReference type="PROSITE" id="PS52015"/>
    </source>
</evidence>
<name>A0A382K3M2_9ZZZZ</name>
<dbReference type="Pfam" id="PF03544">
    <property type="entry name" value="TonB_C"/>
    <property type="match status" value="1"/>
</dbReference>
<protein>
    <recommendedName>
        <fullName evidence="1">TonB C-terminal domain-containing protein</fullName>
    </recommendedName>
</protein>
<dbReference type="AlphaFoldDB" id="A0A382K3M2"/>
<dbReference type="GO" id="GO:0055085">
    <property type="term" value="P:transmembrane transport"/>
    <property type="evidence" value="ECO:0007669"/>
    <property type="project" value="InterPro"/>
</dbReference>
<feature type="non-terminal residue" evidence="2">
    <location>
        <position position="1"/>
    </location>
</feature>
<proteinExistence type="predicted"/>
<dbReference type="PROSITE" id="PS52015">
    <property type="entry name" value="TONB_CTD"/>
    <property type="match status" value="1"/>
</dbReference>
<dbReference type="EMBL" id="UINC01077277">
    <property type="protein sequence ID" value="SVC17261.1"/>
    <property type="molecule type" value="Genomic_DNA"/>
</dbReference>
<gene>
    <name evidence="2" type="ORF">METZ01_LOCUS270115</name>
</gene>
<accession>A0A382K3M2</accession>